<evidence type="ECO:0008006" key="3">
    <source>
        <dbReference type="Google" id="ProtNLM"/>
    </source>
</evidence>
<dbReference type="AlphaFoldDB" id="A0A0K6I4K4"/>
<dbReference type="Proteomes" id="UP000183900">
    <property type="component" value="Unassembled WGS sequence"/>
</dbReference>
<keyword evidence="2" id="KW-1185">Reference proteome</keyword>
<dbReference type="OrthoDB" id="9806367at2"/>
<dbReference type="EMBL" id="CYHE01000008">
    <property type="protein sequence ID" value="CUA97988.1"/>
    <property type="molecule type" value="Genomic_DNA"/>
</dbReference>
<proteinExistence type="predicted"/>
<accession>A0A0K6I4K4</accession>
<gene>
    <name evidence="1" type="ORF">Ga0061067_108166</name>
</gene>
<reference evidence="2" key="1">
    <citation type="submission" date="2015-08" db="EMBL/GenBank/DDBJ databases">
        <authorList>
            <person name="Varghese N."/>
        </authorList>
    </citation>
    <scope>NUCLEOTIDE SEQUENCE [LARGE SCALE GENOMIC DNA]</scope>
    <source>
        <strain evidence="2">DSM 23407</strain>
    </source>
</reference>
<dbReference type="Pfam" id="PF11164">
    <property type="entry name" value="DUF2948"/>
    <property type="match status" value="1"/>
</dbReference>
<dbReference type="RefSeq" id="WP_055456184.1">
    <property type="nucleotide sequence ID" value="NZ_CYHE01000008.1"/>
</dbReference>
<dbReference type="InterPro" id="IPR021335">
    <property type="entry name" value="DUF2948"/>
</dbReference>
<sequence>MDLLKLAALDEEDLAVVSAHVQDAVLSVGDIRYLQKERKVVIAMNRFVWDKAEDWRSRSHERRRSALAFARVTAMRAAHIRQEAKGAILSLLAIRFEQGAEAPSGTVRLEFAGGGTLALDVECIEAQLTDLGAAWATPNKPHHQLD</sequence>
<evidence type="ECO:0000313" key="1">
    <source>
        <dbReference type="EMBL" id="CUA97988.1"/>
    </source>
</evidence>
<organism evidence="1 2">
    <name type="scientific">Pannonibacter indicus</name>
    <dbReference type="NCBI Taxonomy" id="466044"/>
    <lineage>
        <taxon>Bacteria</taxon>
        <taxon>Pseudomonadati</taxon>
        <taxon>Pseudomonadota</taxon>
        <taxon>Alphaproteobacteria</taxon>
        <taxon>Hyphomicrobiales</taxon>
        <taxon>Stappiaceae</taxon>
        <taxon>Pannonibacter</taxon>
    </lineage>
</organism>
<name>A0A0K6I4K4_9HYPH</name>
<protein>
    <recommendedName>
        <fullName evidence="3">DUF2948 family protein</fullName>
    </recommendedName>
</protein>
<evidence type="ECO:0000313" key="2">
    <source>
        <dbReference type="Proteomes" id="UP000183900"/>
    </source>
</evidence>